<keyword evidence="8" id="KW-0539">Nucleus</keyword>
<evidence type="ECO:0000256" key="3">
    <source>
        <dbReference type="ARBA" id="ARBA00022843"/>
    </source>
</evidence>
<gene>
    <name evidence="14" type="ORF">V8G54_020238</name>
</gene>
<keyword evidence="15" id="KW-1185">Reference proteome</keyword>
<dbReference type="PROSITE" id="PS50217">
    <property type="entry name" value="BZIP"/>
    <property type="match status" value="1"/>
</dbReference>
<keyword evidence="10" id="KW-0607">Phytochrome signaling pathway</keyword>
<dbReference type="GO" id="GO:0010099">
    <property type="term" value="P:regulation of photomorphogenesis"/>
    <property type="evidence" value="ECO:0007669"/>
    <property type="project" value="TreeGrafter"/>
</dbReference>
<evidence type="ECO:0000256" key="1">
    <source>
        <dbReference type="ARBA" id="ARBA00004123"/>
    </source>
</evidence>
<dbReference type="Gene3D" id="1.20.5.490">
    <property type="entry name" value="Single helix bin"/>
    <property type="match status" value="1"/>
</dbReference>
<evidence type="ECO:0000259" key="13">
    <source>
        <dbReference type="PROSITE" id="PS50217"/>
    </source>
</evidence>
<evidence type="ECO:0000256" key="11">
    <source>
        <dbReference type="SAM" id="Coils"/>
    </source>
</evidence>
<dbReference type="GO" id="GO:0005634">
    <property type="term" value="C:nucleus"/>
    <property type="evidence" value="ECO:0007669"/>
    <property type="project" value="UniProtKB-SubCell"/>
</dbReference>
<comment type="similarity">
    <text evidence="2">Belongs to the bZIP family.</text>
</comment>
<evidence type="ECO:0000256" key="6">
    <source>
        <dbReference type="ARBA" id="ARBA00023159"/>
    </source>
</evidence>
<dbReference type="GO" id="GO:0010114">
    <property type="term" value="P:response to red light"/>
    <property type="evidence" value="ECO:0007669"/>
    <property type="project" value="TreeGrafter"/>
</dbReference>
<evidence type="ECO:0000256" key="8">
    <source>
        <dbReference type="ARBA" id="ARBA00023242"/>
    </source>
</evidence>
<sequence length="190" mass="21569">MALPRPSTEEKALSQLKEGTSSSAAPPSSSSSWNNRLHTFSPLNLHHKTSKIVLLTDSEDSDEDMFTVPDVETTPINVHSQPNSNLKQSNVTEPQFQTGFPGKRRRGRNPADKEHRRLKRVSAQQARERKKVYVNDLEARAKELQDKNAILEERISTLINENTMLRKVLMNARPKVDDSNEQKQEQLSKS</sequence>
<dbReference type="Pfam" id="PF00170">
    <property type="entry name" value="bZIP_1"/>
    <property type="match status" value="1"/>
</dbReference>
<evidence type="ECO:0000256" key="7">
    <source>
        <dbReference type="ARBA" id="ARBA00023163"/>
    </source>
</evidence>
<evidence type="ECO:0000256" key="9">
    <source>
        <dbReference type="ARBA" id="ARBA00070194"/>
    </source>
</evidence>
<evidence type="ECO:0000313" key="14">
    <source>
        <dbReference type="EMBL" id="WVZ06892.1"/>
    </source>
</evidence>
<dbReference type="GO" id="GO:0009585">
    <property type="term" value="P:red, far-red light phototransduction"/>
    <property type="evidence" value="ECO:0007669"/>
    <property type="project" value="UniProtKB-KW"/>
</dbReference>
<accession>A0AAQ3NDD0</accession>
<protein>
    <recommendedName>
        <fullName evidence="9">Transcription factor HY5</fullName>
    </recommendedName>
</protein>
<feature type="domain" description="BZIP" evidence="13">
    <location>
        <begin position="109"/>
        <end position="172"/>
    </location>
</feature>
<evidence type="ECO:0000313" key="15">
    <source>
        <dbReference type="Proteomes" id="UP001374535"/>
    </source>
</evidence>
<feature type="compositionally biased region" description="Polar residues" evidence="12">
    <location>
        <begin position="33"/>
        <end position="42"/>
    </location>
</feature>
<feature type="region of interest" description="Disordered" evidence="12">
    <location>
        <begin position="1"/>
        <end position="42"/>
    </location>
</feature>
<keyword evidence="11" id="KW-0175">Coiled coil</keyword>
<dbReference type="FunFam" id="1.20.5.490:FF:000004">
    <property type="entry name" value="Transcription factor HY5"/>
    <property type="match status" value="1"/>
</dbReference>
<reference evidence="14 15" key="1">
    <citation type="journal article" date="2023" name="Life. Sci Alliance">
        <title>Evolutionary insights into 3D genome organization and epigenetic landscape of Vigna mungo.</title>
        <authorList>
            <person name="Junaid A."/>
            <person name="Singh B."/>
            <person name="Bhatia S."/>
        </authorList>
    </citation>
    <scope>NUCLEOTIDE SEQUENCE [LARGE SCALE GENOMIC DNA]</scope>
    <source>
        <strain evidence="14">Urdbean</strain>
    </source>
</reference>
<feature type="compositionally biased region" description="Polar residues" evidence="12">
    <location>
        <begin position="74"/>
        <end position="98"/>
    </location>
</feature>
<evidence type="ECO:0000256" key="4">
    <source>
        <dbReference type="ARBA" id="ARBA00023015"/>
    </source>
</evidence>
<dbReference type="InterPro" id="IPR004827">
    <property type="entry name" value="bZIP"/>
</dbReference>
<feature type="compositionally biased region" description="Low complexity" evidence="12">
    <location>
        <begin position="21"/>
        <end position="32"/>
    </location>
</feature>
<dbReference type="SUPFAM" id="SSF57959">
    <property type="entry name" value="Leucine zipper domain"/>
    <property type="match status" value="1"/>
</dbReference>
<proteinExistence type="inferred from homology"/>
<dbReference type="InterPro" id="IPR044280">
    <property type="entry name" value="Hac1/HY5"/>
</dbReference>
<evidence type="ECO:0000256" key="12">
    <source>
        <dbReference type="SAM" id="MobiDB-lite"/>
    </source>
</evidence>
<feature type="coiled-coil region" evidence="11">
    <location>
        <begin position="127"/>
        <end position="161"/>
    </location>
</feature>
<name>A0AAQ3NDD0_VIGMU</name>
<dbReference type="SMART" id="SM00338">
    <property type="entry name" value="BRLZ"/>
    <property type="match status" value="1"/>
</dbReference>
<dbReference type="GO" id="GO:0003677">
    <property type="term" value="F:DNA binding"/>
    <property type="evidence" value="ECO:0007669"/>
    <property type="project" value="UniProtKB-KW"/>
</dbReference>
<dbReference type="PANTHER" id="PTHR46714:SF5">
    <property type="entry name" value="TRANSCRIPTION FACTOR HY5-LIKE"/>
    <property type="match status" value="1"/>
</dbReference>
<dbReference type="Proteomes" id="UP001374535">
    <property type="component" value="Chromosome 6"/>
</dbReference>
<dbReference type="PANTHER" id="PTHR46714">
    <property type="entry name" value="TRANSCRIPTIONAL ACTIVATOR HAC1"/>
    <property type="match status" value="1"/>
</dbReference>
<dbReference type="CDD" id="cd14704">
    <property type="entry name" value="bZIP_HY5-like"/>
    <property type="match status" value="1"/>
</dbReference>
<keyword evidence="7" id="KW-0804">Transcription</keyword>
<keyword evidence="6" id="KW-0010">Activator</keyword>
<keyword evidence="3" id="KW-0832">Ubl conjugation</keyword>
<organism evidence="14 15">
    <name type="scientific">Vigna mungo</name>
    <name type="common">Black gram</name>
    <name type="synonym">Phaseolus mungo</name>
    <dbReference type="NCBI Taxonomy" id="3915"/>
    <lineage>
        <taxon>Eukaryota</taxon>
        <taxon>Viridiplantae</taxon>
        <taxon>Streptophyta</taxon>
        <taxon>Embryophyta</taxon>
        <taxon>Tracheophyta</taxon>
        <taxon>Spermatophyta</taxon>
        <taxon>Magnoliopsida</taxon>
        <taxon>eudicotyledons</taxon>
        <taxon>Gunneridae</taxon>
        <taxon>Pentapetalae</taxon>
        <taxon>rosids</taxon>
        <taxon>fabids</taxon>
        <taxon>Fabales</taxon>
        <taxon>Fabaceae</taxon>
        <taxon>Papilionoideae</taxon>
        <taxon>50 kb inversion clade</taxon>
        <taxon>NPAAA clade</taxon>
        <taxon>indigoferoid/millettioid clade</taxon>
        <taxon>Phaseoleae</taxon>
        <taxon>Vigna</taxon>
    </lineage>
</organism>
<keyword evidence="5" id="KW-0238">DNA-binding</keyword>
<evidence type="ECO:0000256" key="10">
    <source>
        <dbReference type="ARBA" id="ARBA00084091"/>
    </source>
</evidence>
<dbReference type="GO" id="GO:0010218">
    <property type="term" value="P:response to far red light"/>
    <property type="evidence" value="ECO:0007669"/>
    <property type="project" value="TreeGrafter"/>
</dbReference>
<keyword evidence="4" id="KW-0805">Transcription regulation</keyword>
<dbReference type="InterPro" id="IPR046347">
    <property type="entry name" value="bZIP_sf"/>
</dbReference>
<feature type="region of interest" description="Disordered" evidence="12">
    <location>
        <begin position="74"/>
        <end position="127"/>
    </location>
</feature>
<dbReference type="GO" id="GO:0045944">
    <property type="term" value="P:positive regulation of transcription by RNA polymerase II"/>
    <property type="evidence" value="ECO:0007669"/>
    <property type="project" value="InterPro"/>
</dbReference>
<dbReference type="GO" id="GO:0000981">
    <property type="term" value="F:DNA-binding transcription factor activity, RNA polymerase II-specific"/>
    <property type="evidence" value="ECO:0007669"/>
    <property type="project" value="InterPro"/>
</dbReference>
<comment type="subcellular location">
    <subcellularLocation>
        <location evidence="1">Nucleus</location>
    </subcellularLocation>
</comment>
<evidence type="ECO:0000256" key="5">
    <source>
        <dbReference type="ARBA" id="ARBA00023125"/>
    </source>
</evidence>
<evidence type="ECO:0000256" key="2">
    <source>
        <dbReference type="ARBA" id="ARBA00007163"/>
    </source>
</evidence>
<dbReference type="AlphaFoldDB" id="A0AAQ3NDD0"/>
<dbReference type="EMBL" id="CP144695">
    <property type="protein sequence ID" value="WVZ06892.1"/>
    <property type="molecule type" value="Genomic_DNA"/>
</dbReference>